<evidence type="ECO:0000313" key="3">
    <source>
        <dbReference type="Proteomes" id="UP000187609"/>
    </source>
</evidence>
<protein>
    <submittedName>
        <fullName evidence="2">Uncharacterized protein</fullName>
    </submittedName>
</protein>
<dbReference type="AlphaFoldDB" id="A0A314KR20"/>
<feature type="region of interest" description="Disordered" evidence="1">
    <location>
        <begin position="53"/>
        <end position="87"/>
    </location>
</feature>
<proteinExistence type="predicted"/>
<dbReference type="Gramene" id="OIT31204">
    <property type="protein sequence ID" value="OIT31204"/>
    <property type="gene ID" value="A4A49_20499"/>
</dbReference>
<dbReference type="Proteomes" id="UP000187609">
    <property type="component" value="Unassembled WGS sequence"/>
</dbReference>
<feature type="compositionally biased region" description="Polar residues" evidence="1">
    <location>
        <begin position="61"/>
        <end position="84"/>
    </location>
</feature>
<sequence length="392" mass="43073">MKDKETNGKLKSIGKEKYNVPLQTNKKFALLENGVLEVQKQVKKEVVEKVLNKEQSEDNKTNPTFTRNGTPMKENSSNTVKQIPSPTPVGIGIDEAYKKECTIEWVHRRFGTSKKEFGELNVTVNQSYQEVPSQAYEGFNEKGANIESRVKAGEGTGQQIANSMVGTGQGMHGEDVFTGGLKSKAPAKNNTNGKVNSSGTAYVLAIVRSDHVNISVGDPQGNDQDDVMDYSGRSYNQIVVGKLSQNNGTVIHAFVTTMNPSLGDVYNLQCRAIQEAMKAREINDGLLKEATRMSTDQIEMVSNTSNMESGQSNNVLLVAATIEDLGLLARKTFSVTSGILAKGILLNKRGQRELGMIAKNHEPNPLALHVVDDVQDAEEDLGGRYRRQKYRY</sequence>
<comment type="caution">
    <text evidence="2">The sequence shown here is derived from an EMBL/GenBank/DDBJ whole genome shotgun (WGS) entry which is preliminary data.</text>
</comment>
<organism evidence="2 3">
    <name type="scientific">Nicotiana attenuata</name>
    <name type="common">Coyote tobacco</name>
    <dbReference type="NCBI Taxonomy" id="49451"/>
    <lineage>
        <taxon>Eukaryota</taxon>
        <taxon>Viridiplantae</taxon>
        <taxon>Streptophyta</taxon>
        <taxon>Embryophyta</taxon>
        <taxon>Tracheophyta</taxon>
        <taxon>Spermatophyta</taxon>
        <taxon>Magnoliopsida</taxon>
        <taxon>eudicotyledons</taxon>
        <taxon>Gunneridae</taxon>
        <taxon>Pentapetalae</taxon>
        <taxon>asterids</taxon>
        <taxon>lamiids</taxon>
        <taxon>Solanales</taxon>
        <taxon>Solanaceae</taxon>
        <taxon>Nicotianoideae</taxon>
        <taxon>Nicotianeae</taxon>
        <taxon>Nicotiana</taxon>
    </lineage>
</organism>
<evidence type="ECO:0000313" key="2">
    <source>
        <dbReference type="EMBL" id="OIT31204.1"/>
    </source>
</evidence>
<gene>
    <name evidence="2" type="ORF">A4A49_20499</name>
</gene>
<accession>A0A314KR20</accession>
<keyword evidence="3" id="KW-1185">Reference proteome</keyword>
<evidence type="ECO:0000256" key="1">
    <source>
        <dbReference type="SAM" id="MobiDB-lite"/>
    </source>
</evidence>
<dbReference type="EMBL" id="MJEQ01001330">
    <property type="protein sequence ID" value="OIT31204.1"/>
    <property type="molecule type" value="Genomic_DNA"/>
</dbReference>
<name>A0A314KR20_NICAT</name>
<reference evidence="2" key="1">
    <citation type="submission" date="2016-11" db="EMBL/GenBank/DDBJ databases">
        <title>The genome of Nicotiana attenuata.</title>
        <authorList>
            <person name="Xu S."/>
            <person name="Brockmoeller T."/>
            <person name="Gaquerel E."/>
            <person name="Navarro A."/>
            <person name="Kuhl H."/>
            <person name="Gase K."/>
            <person name="Ling Z."/>
            <person name="Zhou W."/>
            <person name="Kreitzer C."/>
            <person name="Stanke M."/>
            <person name="Tang H."/>
            <person name="Lyons E."/>
            <person name="Pandey P."/>
            <person name="Pandey S.P."/>
            <person name="Timmermann B."/>
            <person name="Baldwin I.T."/>
        </authorList>
    </citation>
    <scope>NUCLEOTIDE SEQUENCE [LARGE SCALE GENOMIC DNA]</scope>
    <source>
        <strain evidence="2">UT</strain>
    </source>
</reference>